<accession>A0ABT4GMA6</accession>
<dbReference type="PIRSF" id="PIRSF006078">
    <property type="entry name" value="GlxK"/>
    <property type="match status" value="1"/>
</dbReference>
<evidence type="ECO:0000256" key="1">
    <source>
        <dbReference type="ARBA" id="ARBA00006284"/>
    </source>
</evidence>
<comment type="similarity">
    <text evidence="1 4">Belongs to the glycerate kinase type-1 family.</text>
</comment>
<dbReference type="InterPro" id="IPR036129">
    <property type="entry name" value="Glycerate_kinase_sf"/>
</dbReference>
<evidence type="ECO:0000256" key="4">
    <source>
        <dbReference type="PIRNR" id="PIRNR006078"/>
    </source>
</evidence>
<dbReference type="EMBL" id="JAMDMX010000140">
    <property type="protein sequence ID" value="MCY9697349.1"/>
    <property type="molecule type" value="Genomic_DNA"/>
</dbReference>
<dbReference type="PANTHER" id="PTHR21599:SF0">
    <property type="entry name" value="GLYCERATE KINASE"/>
    <property type="match status" value="1"/>
</dbReference>
<dbReference type="InterPro" id="IPR004381">
    <property type="entry name" value="Glycerate_kinase"/>
</dbReference>
<dbReference type="Proteomes" id="UP001527099">
    <property type="component" value="Unassembled WGS sequence"/>
</dbReference>
<dbReference type="Gene3D" id="3.90.1510.10">
    <property type="entry name" value="Glycerate kinase, domain 2"/>
    <property type="match status" value="1"/>
</dbReference>
<sequence length="380" mass="39056">MRIILAPDSYKGSLSALAVANAMERGIRDVFPDAAVSKVPIADGGEGTVEALIMSTGGQMIQQKIVGPLGEEIDSYWGILGDGETGVIELAAASGLPLVPREQRNPLLTTTFGTGQLIKAALDYGLRKLIIGIGGSATNDGGAGIAQALGVKFLDSDDNELSQGGGALAKLARIDLSDLDKRIAESDIKVACDVDNPLYGPLGASAVYGPQKGATSDMVAQLDHALKNYAAVAQLATRRDVALIPGAGAAGGVGAGLLFFTNAKLIPGIQIVLEAADFAEKLKQADLVITGEGSTDYQTAHGKAPVGVAKIAKQAGIPTICLSGGLGKGAEDVLQHGIDGLMSIVPRPMELEQCIVSAEELIHTATARICRLISIGIKMK</sequence>
<dbReference type="PANTHER" id="PTHR21599">
    <property type="entry name" value="GLYCERATE KINASE"/>
    <property type="match status" value="1"/>
</dbReference>
<dbReference type="NCBIfam" id="TIGR00045">
    <property type="entry name" value="glycerate kinase"/>
    <property type="match status" value="1"/>
</dbReference>
<organism evidence="5 6">
    <name type="scientific">Paenibacillus alginolyticus</name>
    <dbReference type="NCBI Taxonomy" id="59839"/>
    <lineage>
        <taxon>Bacteria</taxon>
        <taxon>Bacillati</taxon>
        <taxon>Bacillota</taxon>
        <taxon>Bacilli</taxon>
        <taxon>Bacillales</taxon>
        <taxon>Paenibacillaceae</taxon>
        <taxon>Paenibacillus</taxon>
    </lineage>
</organism>
<dbReference type="GO" id="GO:0016301">
    <property type="term" value="F:kinase activity"/>
    <property type="evidence" value="ECO:0007669"/>
    <property type="project" value="UniProtKB-KW"/>
</dbReference>
<evidence type="ECO:0000256" key="3">
    <source>
        <dbReference type="ARBA" id="ARBA00022777"/>
    </source>
</evidence>
<evidence type="ECO:0000313" key="5">
    <source>
        <dbReference type="EMBL" id="MCY9697349.1"/>
    </source>
</evidence>
<dbReference type="RefSeq" id="WP_268618123.1">
    <property type="nucleotide sequence ID" value="NZ_JAMDMX010000140.1"/>
</dbReference>
<evidence type="ECO:0000313" key="6">
    <source>
        <dbReference type="Proteomes" id="UP001527099"/>
    </source>
</evidence>
<gene>
    <name evidence="5" type="ORF">M5X19_31490</name>
</gene>
<name>A0ABT4GMA6_9BACL</name>
<dbReference type="InterPro" id="IPR018197">
    <property type="entry name" value="Glycerate_kinase_RE-like"/>
</dbReference>
<keyword evidence="6" id="KW-1185">Reference proteome</keyword>
<keyword evidence="3 4" id="KW-0418">Kinase</keyword>
<proteinExistence type="inferred from homology"/>
<evidence type="ECO:0000256" key="2">
    <source>
        <dbReference type="ARBA" id="ARBA00022679"/>
    </source>
</evidence>
<dbReference type="SUPFAM" id="SSF110738">
    <property type="entry name" value="Glycerate kinase I"/>
    <property type="match status" value="1"/>
</dbReference>
<keyword evidence="2 4" id="KW-0808">Transferase</keyword>
<comment type="caution">
    <text evidence="5">The sequence shown here is derived from an EMBL/GenBank/DDBJ whole genome shotgun (WGS) entry which is preliminary data.</text>
</comment>
<dbReference type="Gene3D" id="3.40.50.10350">
    <property type="entry name" value="Glycerate kinase, domain 1"/>
    <property type="match status" value="1"/>
</dbReference>
<protein>
    <submittedName>
        <fullName evidence="5">Glycerate kinase</fullName>
    </submittedName>
</protein>
<reference evidence="5 6" key="1">
    <citation type="submission" date="2022-05" db="EMBL/GenBank/DDBJ databases">
        <title>Genome Sequencing of Bee-Associated Microbes.</title>
        <authorList>
            <person name="Dunlap C."/>
        </authorList>
    </citation>
    <scope>NUCLEOTIDE SEQUENCE [LARGE SCALE GENOMIC DNA]</scope>
    <source>
        <strain evidence="5 6">NRRL B-14421</strain>
    </source>
</reference>
<dbReference type="InterPro" id="IPR018193">
    <property type="entry name" value="Glyc_kinase_flavodox-like_fold"/>
</dbReference>
<dbReference type="Pfam" id="PF02595">
    <property type="entry name" value="Gly_kinase"/>
    <property type="match status" value="1"/>
</dbReference>